<dbReference type="EMBL" id="GECZ01020519">
    <property type="protein sequence ID" value="JAS49250.1"/>
    <property type="molecule type" value="Transcribed_RNA"/>
</dbReference>
<organism evidence="4">
    <name type="scientific">Cuerna arida</name>
    <dbReference type="NCBI Taxonomy" id="1464854"/>
    <lineage>
        <taxon>Eukaryota</taxon>
        <taxon>Metazoa</taxon>
        <taxon>Ecdysozoa</taxon>
        <taxon>Arthropoda</taxon>
        <taxon>Hexapoda</taxon>
        <taxon>Insecta</taxon>
        <taxon>Pterygota</taxon>
        <taxon>Neoptera</taxon>
        <taxon>Paraneoptera</taxon>
        <taxon>Hemiptera</taxon>
        <taxon>Auchenorrhyncha</taxon>
        <taxon>Membracoidea</taxon>
        <taxon>Cicadellidae</taxon>
        <taxon>Cicadellinae</taxon>
        <taxon>Proconiini</taxon>
        <taxon>Cuerna</taxon>
    </lineage>
</organism>
<dbReference type="GO" id="GO:0070628">
    <property type="term" value="F:proteasome binding"/>
    <property type="evidence" value="ECO:0007669"/>
    <property type="project" value="TreeGrafter"/>
</dbReference>
<dbReference type="InterPro" id="IPR016565">
    <property type="entry name" value="Proteasome_assmbl_chp_1"/>
</dbReference>
<sequence>MATYFGEIIEPNSRCFVTDGEECSIENRYSLESEISTTDEVVPTHEYILIACGKIMHDFVMTFLISNHTKVVEKYSIVLKPTDSEKFTKKKMTYTLYNLTANTVLFVCEQLPHLYFANSLLVKLKPWIEKAKHTIVLTTDHMSNFKPRGGLQPFLRSLRTNCCTMKVEAANLELPNTISGLSAAVMSWCQGHKKSAVVYTVYVEAPHLDSIIAEPLLHLMKTPHFCHLPISANTNKLQVIIHNAQLQNSNLYL</sequence>
<evidence type="ECO:0000256" key="1">
    <source>
        <dbReference type="ARBA" id="ARBA00005261"/>
    </source>
</evidence>
<evidence type="ECO:0000313" key="4">
    <source>
        <dbReference type="EMBL" id="JAS49250.1"/>
    </source>
</evidence>
<dbReference type="GO" id="GO:0005783">
    <property type="term" value="C:endoplasmic reticulum"/>
    <property type="evidence" value="ECO:0007669"/>
    <property type="project" value="InterPro"/>
</dbReference>
<dbReference type="GO" id="GO:0080129">
    <property type="term" value="P:proteasome core complex assembly"/>
    <property type="evidence" value="ECO:0007669"/>
    <property type="project" value="TreeGrafter"/>
</dbReference>
<gene>
    <name evidence="4" type="ORF">g.15156</name>
</gene>
<dbReference type="PANTHER" id="PTHR15069:SF1">
    <property type="entry name" value="PROTEASOME ASSEMBLY CHAPERONE 1"/>
    <property type="match status" value="1"/>
</dbReference>
<evidence type="ECO:0000256" key="3">
    <source>
        <dbReference type="ARBA" id="ARBA00023186"/>
    </source>
</evidence>
<accession>A0A1B6FGE8</accession>
<dbReference type="AlphaFoldDB" id="A0A1B6FGE8"/>
<name>A0A1B6FGE8_9HEMI</name>
<keyword evidence="3" id="KW-0143">Chaperone</keyword>
<dbReference type="Pfam" id="PF16094">
    <property type="entry name" value="PAC1"/>
    <property type="match status" value="1"/>
</dbReference>
<dbReference type="PANTHER" id="PTHR15069">
    <property type="entry name" value="PROTEASOME ASSEMBLY CHAPERONE 1"/>
    <property type="match status" value="1"/>
</dbReference>
<evidence type="ECO:0000256" key="2">
    <source>
        <dbReference type="ARBA" id="ARBA00019180"/>
    </source>
</evidence>
<protein>
    <recommendedName>
        <fullName evidence="2">Proteasome assembly chaperone 1</fullName>
    </recommendedName>
</protein>
<comment type="similarity">
    <text evidence="1">Belongs to the PSMG1 family.</text>
</comment>
<reference evidence="4" key="1">
    <citation type="submission" date="2015-11" db="EMBL/GenBank/DDBJ databases">
        <title>De novo transcriptome assembly of four potential Pierce s Disease insect vectors from Arizona vineyards.</title>
        <authorList>
            <person name="Tassone E.E."/>
        </authorList>
    </citation>
    <scope>NUCLEOTIDE SEQUENCE</scope>
</reference>
<proteinExistence type="inferred from homology"/>